<feature type="domain" description="Alcohol dehydrogenase-like C-terminal" evidence="3">
    <location>
        <begin position="222"/>
        <end position="339"/>
    </location>
</feature>
<dbReference type="KEGG" id="tet:TTHERM_000384899"/>
<gene>
    <name evidence="4" type="ORF">TTHERM_000384899</name>
</gene>
<evidence type="ECO:0000259" key="3">
    <source>
        <dbReference type="Pfam" id="PF00107"/>
    </source>
</evidence>
<keyword evidence="1" id="KW-0521">NADP</keyword>
<dbReference type="GO" id="GO:0070402">
    <property type="term" value="F:NADPH binding"/>
    <property type="evidence" value="ECO:0007669"/>
    <property type="project" value="TreeGrafter"/>
</dbReference>
<evidence type="ECO:0000256" key="2">
    <source>
        <dbReference type="ARBA" id="ARBA00023002"/>
    </source>
</evidence>
<keyword evidence="2" id="KW-0560">Oxidoreductase</keyword>
<dbReference type="GeneID" id="24438687"/>
<dbReference type="InterPro" id="IPR011032">
    <property type="entry name" value="GroES-like_sf"/>
</dbReference>
<dbReference type="EMBL" id="GG662644">
    <property type="protein sequence ID" value="EWS73564.1"/>
    <property type="molecule type" value="Genomic_DNA"/>
</dbReference>
<name>W7XIS2_TETTS</name>
<dbReference type="OrthoDB" id="7482721at2759"/>
<dbReference type="InterPro" id="IPR013149">
    <property type="entry name" value="ADH-like_C"/>
</dbReference>
<keyword evidence="5" id="KW-1185">Reference proteome</keyword>
<reference evidence="5" key="1">
    <citation type="journal article" date="2006" name="PLoS Biol.">
        <title>Macronuclear genome sequence of the ciliate Tetrahymena thermophila, a model eukaryote.</title>
        <authorList>
            <person name="Eisen J.A."/>
            <person name="Coyne R.S."/>
            <person name="Wu M."/>
            <person name="Wu D."/>
            <person name="Thiagarajan M."/>
            <person name="Wortman J.R."/>
            <person name="Badger J.H."/>
            <person name="Ren Q."/>
            <person name="Amedeo P."/>
            <person name="Jones K.M."/>
            <person name="Tallon L.J."/>
            <person name="Delcher A.L."/>
            <person name="Salzberg S.L."/>
            <person name="Silva J.C."/>
            <person name="Haas B.J."/>
            <person name="Majoros W.H."/>
            <person name="Farzad M."/>
            <person name="Carlton J.M."/>
            <person name="Smith R.K. Jr."/>
            <person name="Garg J."/>
            <person name="Pearlman R.E."/>
            <person name="Karrer K.M."/>
            <person name="Sun L."/>
            <person name="Manning G."/>
            <person name="Elde N.C."/>
            <person name="Turkewitz A.P."/>
            <person name="Asai D.J."/>
            <person name="Wilkes D.E."/>
            <person name="Wang Y."/>
            <person name="Cai H."/>
            <person name="Collins K."/>
            <person name="Stewart B.A."/>
            <person name="Lee S.R."/>
            <person name="Wilamowska K."/>
            <person name="Weinberg Z."/>
            <person name="Ruzzo W.L."/>
            <person name="Wloga D."/>
            <person name="Gaertig J."/>
            <person name="Frankel J."/>
            <person name="Tsao C.-C."/>
            <person name="Gorovsky M.A."/>
            <person name="Keeling P.J."/>
            <person name="Waller R.F."/>
            <person name="Patron N.J."/>
            <person name="Cherry J.M."/>
            <person name="Stover N.A."/>
            <person name="Krieger C.J."/>
            <person name="del Toro C."/>
            <person name="Ryder H.F."/>
            <person name="Williamson S.C."/>
            <person name="Barbeau R.A."/>
            <person name="Hamilton E.P."/>
            <person name="Orias E."/>
        </authorList>
    </citation>
    <scope>NUCLEOTIDE SEQUENCE [LARGE SCALE GENOMIC DNA]</scope>
    <source>
        <strain evidence="5">SB210</strain>
    </source>
</reference>
<dbReference type="Gene3D" id="3.40.50.720">
    <property type="entry name" value="NAD(P)-binding Rossmann-like Domain"/>
    <property type="match status" value="1"/>
</dbReference>
<dbReference type="InParanoid" id="W7XIS2"/>
<sequence>MITFYQKIFPSRNILFQQFINSNKSNQIFNLATKHKIKFQSINKNIFTFSKINTSTSATQLMQNLFETVNSIVVNKLSLDSIEYTTKSSGFQIETLKDDEFIAKVLYTPISDYSIHEIKGHFPTTKIPYTPGFEATGEIVAGKSEQVKSLIGKKVSFKVNIGAWQNYTVGSLKQAIIYEDGVDLKKASAACYVNPLTVVGMLELIKQNNPRAIINTGAGSSIGRMLYQGCKNLNIEVINIVRNKQKAEALKKELGAEHVLSTEDVDNFRTELQSLAAKLQATICFECVGGPITGVIFNALPPNSTLYVYGTLSGQDISGVNGVQVRWANKKIEGYLAYTWFGKLNEDERNRVHSFISQNLNTIFSANIQGEYPLTQTKEAIEHFSKDMSAGKVILIPQ</sequence>
<dbReference type="PANTHER" id="PTHR48106">
    <property type="entry name" value="QUINONE OXIDOREDUCTASE PIG3-RELATED"/>
    <property type="match status" value="1"/>
</dbReference>
<dbReference type="PANTHER" id="PTHR48106:SF18">
    <property type="entry name" value="QUINONE OXIDOREDUCTASE PIG3"/>
    <property type="match status" value="1"/>
</dbReference>
<dbReference type="Gene3D" id="3.90.180.10">
    <property type="entry name" value="Medium-chain alcohol dehydrogenases, catalytic domain"/>
    <property type="match status" value="1"/>
</dbReference>
<dbReference type="CDD" id="cd08291">
    <property type="entry name" value="ETR_like_1"/>
    <property type="match status" value="1"/>
</dbReference>
<dbReference type="Proteomes" id="UP000009168">
    <property type="component" value="Unassembled WGS sequence"/>
</dbReference>
<evidence type="ECO:0000313" key="5">
    <source>
        <dbReference type="Proteomes" id="UP000009168"/>
    </source>
</evidence>
<dbReference type="SUPFAM" id="SSF50129">
    <property type="entry name" value="GroES-like"/>
    <property type="match status" value="1"/>
</dbReference>
<dbReference type="AlphaFoldDB" id="W7XIS2"/>
<organism evidence="4 5">
    <name type="scientific">Tetrahymena thermophila (strain SB210)</name>
    <dbReference type="NCBI Taxonomy" id="312017"/>
    <lineage>
        <taxon>Eukaryota</taxon>
        <taxon>Sar</taxon>
        <taxon>Alveolata</taxon>
        <taxon>Ciliophora</taxon>
        <taxon>Intramacronucleata</taxon>
        <taxon>Oligohymenophorea</taxon>
        <taxon>Hymenostomatida</taxon>
        <taxon>Tetrahymenina</taxon>
        <taxon>Tetrahymenidae</taxon>
        <taxon>Tetrahymena</taxon>
    </lineage>
</organism>
<protein>
    <submittedName>
        <fullName evidence="4">Zinc-binding dehydrogenase family oxidoreductase</fullName>
    </submittedName>
</protein>
<dbReference type="STRING" id="312017.W7XIS2"/>
<dbReference type="InterPro" id="IPR036291">
    <property type="entry name" value="NAD(P)-bd_dom_sf"/>
</dbReference>
<evidence type="ECO:0000256" key="1">
    <source>
        <dbReference type="ARBA" id="ARBA00022857"/>
    </source>
</evidence>
<dbReference type="RefSeq" id="XP_012653887.1">
    <property type="nucleotide sequence ID" value="XM_012798433.1"/>
</dbReference>
<proteinExistence type="predicted"/>
<dbReference type="GO" id="GO:0016651">
    <property type="term" value="F:oxidoreductase activity, acting on NAD(P)H"/>
    <property type="evidence" value="ECO:0007669"/>
    <property type="project" value="TreeGrafter"/>
</dbReference>
<accession>W7XIS2</accession>
<evidence type="ECO:0000313" key="4">
    <source>
        <dbReference type="EMBL" id="EWS73564.1"/>
    </source>
</evidence>
<dbReference type="Pfam" id="PF00107">
    <property type="entry name" value="ADH_zinc_N"/>
    <property type="match status" value="1"/>
</dbReference>
<dbReference type="SUPFAM" id="SSF51735">
    <property type="entry name" value="NAD(P)-binding Rossmann-fold domains"/>
    <property type="match status" value="1"/>
</dbReference>